<dbReference type="GO" id="GO:0006260">
    <property type="term" value="P:DNA replication"/>
    <property type="evidence" value="ECO:0007669"/>
    <property type="project" value="UniProtKB-KW"/>
</dbReference>
<organism evidence="10 11">
    <name type="scientific">Meloidogyne enterolobii</name>
    <name type="common">Root-knot nematode worm</name>
    <name type="synonym">Meloidogyne mayaguensis</name>
    <dbReference type="NCBI Taxonomy" id="390850"/>
    <lineage>
        <taxon>Eukaryota</taxon>
        <taxon>Metazoa</taxon>
        <taxon>Ecdysozoa</taxon>
        <taxon>Nematoda</taxon>
        <taxon>Chromadorea</taxon>
        <taxon>Rhabditida</taxon>
        <taxon>Tylenchina</taxon>
        <taxon>Tylenchomorpha</taxon>
        <taxon>Tylenchoidea</taxon>
        <taxon>Meloidogynidae</taxon>
        <taxon>Meloidogyninae</taxon>
        <taxon>Meloidogyne</taxon>
    </lineage>
</organism>
<comment type="caution">
    <text evidence="10">The sequence shown here is derived from an EMBL/GenBank/DDBJ whole genome shotgun (WGS) entry which is preliminary data.</text>
</comment>
<evidence type="ECO:0000256" key="2">
    <source>
        <dbReference type="ARBA" id="ARBA00012417"/>
    </source>
</evidence>
<sequence length="396" mass="46727">MGPDFPCKEIENFELKCLKCNNLFRNPICYKRHIDKGICEIFKRCKECGQIYRVQNKEDNEGHVCFVRFCSLCRSRHRRDEQCYVQQIVPKQTQSYLMVVYDFECELITSSNNTNDSSSYDENYQLHHVNCVSAMLLCVKCMQNNNWKEEYTGSCKTCGQKSKRMRSWTTANYKNPLREFLEWLIFGLDNKRTGRTIAISHYGGRYDMHLLLGELIKHFGIEPDITRTGNKLYEVLIKKKDGIYPYISFRDSFNWMMLKLEQLPKALGLDIDEGGKSFFPHGWNFTKNMDVKLGGLPDKKCYYPETMGKQRRKDFEEWYDMHKDEPFLLCEQIVEYCEQDVRILTHALVKLQKLFFELATEPSKRDDILASSMTLAGACLRHFCSLYKNFINIILF</sequence>
<dbReference type="Pfam" id="PF03175">
    <property type="entry name" value="DNA_pol_B_2"/>
    <property type="match status" value="1"/>
</dbReference>
<evidence type="ECO:0000256" key="7">
    <source>
        <dbReference type="ARBA" id="ARBA00023125"/>
    </source>
</evidence>
<comment type="catalytic activity">
    <reaction evidence="8">
        <text>DNA(n) + a 2'-deoxyribonucleoside 5'-triphosphate = DNA(n+1) + diphosphate</text>
        <dbReference type="Rhea" id="RHEA:22508"/>
        <dbReference type="Rhea" id="RHEA-COMP:17339"/>
        <dbReference type="Rhea" id="RHEA-COMP:17340"/>
        <dbReference type="ChEBI" id="CHEBI:33019"/>
        <dbReference type="ChEBI" id="CHEBI:61560"/>
        <dbReference type="ChEBI" id="CHEBI:173112"/>
        <dbReference type="EC" id="2.7.7.7"/>
    </reaction>
</comment>
<dbReference type="GO" id="GO:0000166">
    <property type="term" value="F:nucleotide binding"/>
    <property type="evidence" value="ECO:0007669"/>
    <property type="project" value="InterPro"/>
</dbReference>
<dbReference type="PANTHER" id="PTHR33568">
    <property type="entry name" value="DNA POLYMERASE"/>
    <property type="match status" value="1"/>
</dbReference>
<reference evidence="10 11" key="1">
    <citation type="submission" date="2020-08" db="EMBL/GenBank/DDBJ databases">
        <authorList>
            <person name="Koutsovoulos G."/>
            <person name="Danchin GJ E."/>
        </authorList>
    </citation>
    <scope>NUCLEOTIDE SEQUENCE [LARGE SCALE GENOMIC DNA]</scope>
</reference>
<dbReference type="InterPro" id="IPR012337">
    <property type="entry name" value="RNaseH-like_sf"/>
</dbReference>
<protein>
    <recommendedName>
        <fullName evidence="2">DNA-directed DNA polymerase</fullName>
        <ecNumber evidence="2">2.7.7.7</ecNumber>
    </recommendedName>
</protein>
<evidence type="ECO:0000256" key="8">
    <source>
        <dbReference type="ARBA" id="ARBA00049244"/>
    </source>
</evidence>
<evidence type="ECO:0000313" key="11">
    <source>
        <dbReference type="Proteomes" id="UP000580250"/>
    </source>
</evidence>
<evidence type="ECO:0000256" key="4">
    <source>
        <dbReference type="ARBA" id="ARBA00022695"/>
    </source>
</evidence>
<keyword evidence="5" id="KW-0235">DNA replication</keyword>
<dbReference type="PANTHER" id="PTHR33568:SF3">
    <property type="entry name" value="DNA-DIRECTED DNA POLYMERASE"/>
    <property type="match status" value="1"/>
</dbReference>
<dbReference type="SUPFAM" id="SSF53098">
    <property type="entry name" value="Ribonuclease H-like"/>
    <property type="match status" value="1"/>
</dbReference>
<evidence type="ECO:0000259" key="9">
    <source>
        <dbReference type="Pfam" id="PF03175"/>
    </source>
</evidence>
<keyword evidence="6" id="KW-0239">DNA-directed DNA polymerase</keyword>
<feature type="domain" description="DNA-directed DNA polymerase family B mitochondria/virus" evidence="9">
    <location>
        <begin position="201"/>
        <end position="387"/>
    </location>
</feature>
<dbReference type="AlphaFoldDB" id="A0A6V7XGR8"/>
<proteinExistence type="inferred from homology"/>
<dbReference type="OrthoDB" id="5876545at2759"/>
<evidence type="ECO:0000256" key="5">
    <source>
        <dbReference type="ARBA" id="ARBA00022705"/>
    </source>
</evidence>
<dbReference type="InterPro" id="IPR036397">
    <property type="entry name" value="RNaseH_sf"/>
</dbReference>
<dbReference type="GO" id="GO:0003677">
    <property type="term" value="F:DNA binding"/>
    <property type="evidence" value="ECO:0007669"/>
    <property type="project" value="UniProtKB-KW"/>
</dbReference>
<keyword evidence="7" id="KW-0238">DNA-binding</keyword>
<evidence type="ECO:0000313" key="10">
    <source>
        <dbReference type="EMBL" id="CAD2198540.1"/>
    </source>
</evidence>
<name>A0A6V7XGR8_MELEN</name>
<dbReference type="Gene3D" id="3.30.420.10">
    <property type="entry name" value="Ribonuclease H-like superfamily/Ribonuclease H"/>
    <property type="match status" value="1"/>
</dbReference>
<keyword evidence="3" id="KW-0808">Transferase</keyword>
<evidence type="ECO:0000256" key="3">
    <source>
        <dbReference type="ARBA" id="ARBA00022679"/>
    </source>
</evidence>
<evidence type="ECO:0000256" key="1">
    <source>
        <dbReference type="ARBA" id="ARBA00005755"/>
    </source>
</evidence>
<gene>
    <name evidence="10" type="ORF">MENT_LOCUS51862</name>
</gene>
<keyword evidence="4" id="KW-0548">Nucleotidyltransferase</keyword>
<dbReference type="InterPro" id="IPR004868">
    <property type="entry name" value="DNA-dir_DNA_pol_B_mt/vir"/>
</dbReference>
<evidence type="ECO:0000256" key="6">
    <source>
        <dbReference type="ARBA" id="ARBA00022932"/>
    </source>
</evidence>
<dbReference type="EMBL" id="CAJEWN010001572">
    <property type="protein sequence ID" value="CAD2198540.1"/>
    <property type="molecule type" value="Genomic_DNA"/>
</dbReference>
<dbReference type="Proteomes" id="UP000580250">
    <property type="component" value="Unassembled WGS sequence"/>
</dbReference>
<dbReference type="EC" id="2.7.7.7" evidence="2"/>
<dbReference type="GO" id="GO:0003887">
    <property type="term" value="F:DNA-directed DNA polymerase activity"/>
    <property type="evidence" value="ECO:0007669"/>
    <property type="project" value="UniProtKB-KW"/>
</dbReference>
<accession>A0A6V7XGR8</accession>
<comment type="similarity">
    <text evidence="1">Belongs to the DNA polymerase type-B family.</text>
</comment>